<dbReference type="InterPro" id="IPR003788">
    <property type="entry name" value="NDUFAF7"/>
</dbReference>
<protein>
    <recommendedName>
        <fullName evidence="7">Protein arginine methyltransferase NDUFAF7</fullName>
        <ecNumber evidence="7">2.1.1.320</ecNumber>
    </recommendedName>
</protein>
<keyword evidence="4 7" id="KW-0808">Transferase</keyword>
<dbReference type="PANTHER" id="PTHR12049:SF5">
    <property type="entry name" value="PROTEIN ARGININE METHYLTRANSFERASE NDUFAF7 HOMOLOG, MITOCHONDRIAL"/>
    <property type="match status" value="1"/>
</dbReference>
<keyword evidence="5 7" id="KW-0496">Mitochondrion</keyword>
<feature type="compositionally biased region" description="Basic and acidic residues" evidence="8">
    <location>
        <begin position="24"/>
        <end position="34"/>
    </location>
</feature>
<comment type="catalytic activity">
    <reaction evidence="6 7">
        <text>L-arginyl-[protein] + 2 S-adenosyl-L-methionine = N(omega),N(omega)'-dimethyl-L-arginyl-[protein] + 2 S-adenosyl-L-homocysteine + 2 H(+)</text>
        <dbReference type="Rhea" id="RHEA:48108"/>
        <dbReference type="Rhea" id="RHEA-COMP:10532"/>
        <dbReference type="Rhea" id="RHEA-COMP:11992"/>
        <dbReference type="ChEBI" id="CHEBI:15378"/>
        <dbReference type="ChEBI" id="CHEBI:29965"/>
        <dbReference type="ChEBI" id="CHEBI:57856"/>
        <dbReference type="ChEBI" id="CHEBI:59789"/>
        <dbReference type="ChEBI" id="CHEBI:88221"/>
        <dbReference type="EC" id="2.1.1.320"/>
    </reaction>
</comment>
<evidence type="ECO:0000313" key="9">
    <source>
        <dbReference type="EMBL" id="ORY45307.1"/>
    </source>
</evidence>
<dbReference type="GO" id="GO:0005739">
    <property type="term" value="C:mitochondrion"/>
    <property type="evidence" value="ECO:0007669"/>
    <property type="project" value="UniProtKB-SubCell"/>
</dbReference>
<dbReference type="OrthoDB" id="17415at2759"/>
<dbReference type="Proteomes" id="UP000193642">
    <property type="component" value="Unassembled WGS sequence"/>
</dbReference>
<gene>
    <name evidence="9" type="ORF">BCR33DRAFT_737650</name>
</gene>
<dbReference type="InterPro" id="IPR038375">
    <property type="entry name" value="NDUFAF7_sf"/>
</dbReference>
<dbReference type="Gene3D" id="3.40.50.12710">
    <property type="match status" value="1"/>
</dbReference>
<dbReference type="EMBL" id="MCGO01000020">
    <property type="protein sequence ID" value="ORY45307.1"/>
    <property type="molecule type" value="Genomic_DNA"/>
</dbReference>
<evidence type="ECO:0000256" key="8">
    <source>
        <dbReference type="SAM" id="MobiDB-lite"/>
    </source>
</evidence>
<evidence type="ECO:0000256" key="3">
    <source>
        <dbReference type="ARBA" id="ARBA00022603"/>
    </source>
</evidence>
<dbReference type="SUPFAM" id="SSF53335">
    <property type="entry name" value="S-adenosyl-L-methionine-dependent methyltransferases"/>
    <property type="match status" value="1"/>
</dbReference>
<evidence type="ECO:0000256" key="2">
    <source>
        <dbReference type="ARBA" id="ARBA00005891"/>
    </source>
</evidence>
<feature type="compositionally biased region" description="Acidic residues" evidence="8">
    <location>
        <begin position="35"/>
        <end position="53"/>
    </location>
</feature>
<dbReference type="PANTHER" id="PTHR12049">
    <property type="entry name" value="PROTEIN ARGININE METHYLTRANSFERASE NDUFAF7, MITOCHONDRIAL"/>
    <property type="match status" value="1"/>
</dbReference>
<accession>A0A1Y2CEJ2</accession>
<comment type="function">
    <text evidence="7">Arginine methyltransferase involved in the assembly or stability of mitochondrial NADH:ubiquinone oxidoreductase complex (complex I).</text>
</comment>
<dbReference type="STRING" id="329046.A0A1Y2CEJ2"/>
<dbReference type="AlphaFoldDB" id="A0A1Y2CEJ2"/>
<comment type="subcellular location">
    <subcellularLocation>
        <location evidence="1 7">Mitochondrion</location>
    </subcellularLocation>
</comment>
<keyword evidence="10" id="KW-1185">Reference proteome</keyword>
<evidence type="ECO:0000256" key="5">
    <source>
        <dbReference type="ARBA" id="ARBA00023128"/>
    </source>
</evidence>
<dbReference type="GO" id="GO:0035243">
    <property type="term" value="F:protein-arginine omega-N symmetric methyltransferase activity"/>
    <property type="evidence" value="ECO:0007669"/>
    <property type="project" value="UniProtKB-EC"/>
</dbReference>
<evidence type="ECO:0000256" key="7">
    <source>
        <dbReference type="RuleBase" id="RU364114"/>
    </source>
</evidence>
<organism evidence="9 10">
    <name type="scientific">Rhizoclosmatium globosum</name>
    <dbReference type="NCBI Taxonomy" id="329046"/>
    <lineage>
        <taxon>Eukaryota</taxon>
        <taxon>Fungi</taxon>
        <taxon>Fungi incertae sedis</taxon>
        <taxon>Chytridiomycota</taxon>
        <taxon>Chytridiomycota incertae sedis</taxon>
        <taxon>Chytridiomycetes</taxon>
        <taxon>Chytridiales</taxon>
        <taxon>Chytriomycetaceae</taxon>
        <taxon>Rhizoclosmatium</taxon>
    </lineage>
</organism>
<dbReference type="Pfam" id="PF02636">
    <property type="entry name" value="Methyltransf_28"/>
    <property type="match status" value="1"/>
</dbReference>
<dbReference type="EC" id="2.1.1.320" evidence="7"/>
<proteinExistence type="inferred from homology"/>
<evidence type="ECO:0000256" key="6">
    <source>
        <dbReference type="ARBA" id="ARBA00048612"/>
    </source>
</evidence>
<evidence type="ECO:0000256" key="4">
    <source>
        <dbReference type="ARBA" id="ARBA00022679"/>
    </source>
</evidence>
<dbReference type="InterPro" id="IPR029063">
    <property type="entry name" value="SAM-dependent_MTases_sf"/>
</dbReference>
<reference evidence="9 10" key="1">
    <citation type="submission" date="2016-07" db="EMBL/GenBank/DDBJ databases">
        <title>Pervasive Adenine N6-methylation of Active Genes in Fungi.</title>
        <authorList>
            <consortium name="DOE Joint Genome Institute"/>
            <person name="Mondo S.J."/>
            <person name="Dannebaum R.O."/>
            <person name="Kuo R.C."/>
            <person name="Labutti K."/>
            <person name="Haridas S."/>
            <person name="Kuo A."/>
            <person name="Salamov A."/>
            <person name="Ahrendt S.R."/>
            <person name="Lipzen A."/>
            <person name="Sullivan W."/>
            <person name="Andreopoulos W.B."/>
            <person name="Clum A."/>
            <person name="Lindquist E."/>
            <person name="Daum C."/>
            <person name="Ramamoorthy G.K."/>
            <person name="Gryganskyi A."/>
            <person name="Culley D."/>
            <person name="Magnuson J.K."/>
            <person name="James T.Y."/>
            <person name="O'Malley M.A."/>
            <person name="Stajich J.E."/>
            <person name="Spatafora J.W."/>
            <person name="Visel A."/>
            <person name="Grigoriev I.V."/>
        </authorList>
    </citation>
    <scope>NUCLEOTIDE SEQUENCE [LARGE SCALE GENOMIC DNA]</scope>
    <source>
        <strain evidence="9 10">JEL800</strain>
    </source>
</reference>
<comment type="similarity">
    <text evidence="2 7">Belongs to the NDUFAF7 family.</text>
</comment>
<feature type="region of interest" description="Disordered" evidence="8">
    <location>
        <begin position="1"/>
        <end position="53"/>
    </location>
</feature>
<name>A0A1Y2CEJ2_9FUNG</name>
<keyword evidence="3 7" id="KW-0489">Methyltransferase</keyword>
<dbReference type="GO" id="GO:0032259">
    <property type="term" value="P:methylation"/>
    <property type="evidence" value="ECO:0007669"/>
    <property type="project" value="UniProtKB-KW"/>
</dbReference>
<comment type="caution">
    <text evidence="9">The sequence shown here is derived from an EMBL/GenBank/DDBJ whole genome shotgun (WGS) entry which is preliminary data.</text>
</comment>
<evidence type="ECO:0000313" key="10">
    <source>
        <dbReference type="Proteomes" id="UP000193642"/>
    </source>
</evidence>
<sequence length="528" mass="59912">MATDLSSIWLQTANPTSTNPSAVSRREQEPRSQEIDWDDESGYQTSELDDDEEDDISLGQLTSLLVPILIPLVARAIGRYGTIAPRPTETPTKSLNQTKSTVSFPVSLLPRPPSLPPTNARLSARTFIHDSLYNPNYGYFSKNARIFSLQSEQGVEFPKLRDNLAFMNHVADLYEDFEKEGELDETMRQVWHTPTELFKPHYGNALANYIIKQHNTSETPAKPLKIYEIGAGNGTLARNILDFIQSRHPDLYARTEYTIIEISSKLAEGQTRRLQSGNEVVAKLGTGKRAHNVKIVNQSIFEYEGVVRDPCFVIAMEVIDNFSHDVVRYTTDTGTPVQGIVLVDEDGDYQEAFEPVSDPLIQRYLTLRDSWSKGKRPAVLAHPAWRSIRNMLPFSSNLTEREFLPTMNMLFLEKLHKNFPNHRLLLSDFDYLPDTVQGHTAPVVQTRYKGTMVPCSTYLVQPGWFDIFFPTNFEDMAKMYKSVSGRDAVVVTQRDFLVENVVDVEGVRTGSGEVPMFDFYKNFKFIVS</sequence>
<feature type="compositionally biased region" description="Polar residues" evidence="8">
    <location>
        <begin position="1"/>
        <end position="22"/>
    </location>
</feature>
<evidence type="ECO:0000256" key="1">
    <source>
        <dbReference type="ARBA" id="ARBA00004173"/>
    </source>
</evidence>